<reference evidence="1 2" key="1">
    <citation type="journal article" date="2010" name="Int. J. Syst. Evol. Microbiol.">
        <title>Bacillus horneckiae sp. nov., isolated from a spacecraft-assembly clean room.</title>
        <authorList>
            <person name="Vaishampayan P."/>
            <person name="Probst A."/>
            <person name="Krishnamurthi S."/>
            <person name="Ghosh S."/>
            <person name="Osman S."/>
            <person name="McDowall A."/>
            <person name="Ruckmani A."/>
            <person name="Mayilraj S."/>
            <person name="Venkateswaran K."/>
        </authorList>
    </citation>
    <scope>NUCLEOTIDE SEQUENCE [LARGE SCALE GENOMIC DNA]</scope>
    <source>
        <strain evidence="2">1PO1SC</strain>
    </source>
</reference>
<proteinExistence type="predicted"/>
<organism evidence="1 2">
    <name type="scientific">Cytobacillus horneckiae</name>
    <dbReference type="NCBI Taxonomy" id="549687"/>
    <lineage>
        <taxon>Bacteria</taxon>
        <taxon>Bacillati</taxon>
        <taxon>Bacillota</taxon>
        <taxon>Bacilli</taxon>
        <taxon>Bacillales</taxon>
        <taxon>Bacillaceae</taxon>
        <taxon>Cytobacillus</taxon>
    </lineage>
</organism>
<sequence>MKRKARIGIVTNKMSEQVYNHLEQKAQTNELSQYIISLVEKDLQNSFLQDQFFLVKSELEEMHSTINKMKKVFRQNEEVNVLANDETLVNLEVVSDEEVSKSGFEESVEMDF</sequence>
<comment type="caution">
    <text evidence="1">The sequence shown here is derived from an EMBL/GenBank/DDBJ whole genome shotgun (WGS) entry which is preliminary data.</text>
</comment>
<dbReference type="Proteomes" id="UP000233343">
    <property type="component" value="Unassembled WGS sequence"/>
</dbReference>
<name>A0A2N0ZN20_9BACI</name>
<accession>A0A2N0ZN20</accession>
<keyword evidence="2" id="KW-1185">Reference proteome</keyword>
<dbReference type="AlphaFoldDB" id="A0A2N0ZN20"/>
<dbReference type="EMBL" id="PISD01000003">
    <property type="protein sequence ID" value="PKG30898.1"/>
    <property type="molecule type" value="Genomic_DNA"/>
</dbReference>
<evidence type="ECO:0000313" key="1">
    <source>
        <dbReference type="EMBL" id="PKG30898.1"/>
    </source>
</evidence>
<protein>
    <submittedName>
        <fullName evidence="1">Uncharacterized protein</fullName>
    </submittedName>
</protein>
<gene>
    <name evidence="1" type="ORF">CWS20_00970</name>
</gene>
<dbReference type="RefSeq" id="WP_101226207.1">
    <property type="nucleotide sequence ID" value="NZ_JARSFA010000023.1"/>
</dbReference>
<evidence type="ECO:0000313" key="2">
    <source>
        <dbReference type="Proteomes" id="UP000233343"/>
    </source>
</evidence>